<comment type="caution">
    <text evidence="2">The sequence shown here is derived from an EMBL/GenBank/DDBJ whole genome shotgun (WGS) entry which is preliminary data.</text>
</comment>
<feature type="domain" description="Gfo/Idh/MocA-like oxidoreductase N-terminal" evidence="1">
    <location>
        <begin position="8"/>
        <end position="121"/>
    </location>
</feature>
<dbReference type="SUPFAM" id="SSF51735">
    <property type="entry name" value="NAD(P)-binding Rossmann-fold domains"/>
    <property type="match status" value="1"/>
</dbReference>
<dbReference type="Gene3D" id="3.40.50.720">
    <property type="entry name" value="NAD(P)-binding Rossmann-like Domain"/>
    <property type="match status" value="1"/>
</dbReference>
<dbReference type="Gene3D" id="3.30.360.10">
    <property type="entry name" value="Dihydrodipicolinate Reductase, domain 2"/>
    <property type="match status" value="1"/>
</dbReference>
<organism evidence="2 3">
    <name type="scientific">Sphaerisporangium aureirubrum</name>
    <dbReference type="NCBI Taxonomy" id="1544736"/>
    <lineage>
        <taxon>Bacteria</taxon>
        <taxon>Bacillati</taxon>
        <taxon>Actinomycetota</taxon>
        <taxon>Actinomycetes</taxon>
        <taxon>Streptosporangiales</taxon>
        <taxon>Streptosporangiaceae</taxon>
        <taxon>Sphaerisporangium</taxon>
    </lineage>
</organism>
<dbReference type="SUPFAM" id="SSF55347">
    <property type="entry name" value="Glyceraldehyde-3-phosphate dehydrogenase-like, C-terminal domain"/>
    <property type="match status" value="1"/>
</dbReference>
<evidence type="ECO:0000313" key="3">
    <source>
        <dbReference type="Proteomes" id="UP001596137"/>
    </source>
</evidence>
<dbReference type="EMBL" id="JBHSRF010000013">
    <property type="protein sequence ID" value="MFC6081938.1"/>
    <property type="molecule type" value="Genomic_DNA"/>
</dbReference>
<keyword evidence="3" id="KW-1185">Reference proteome</keyword>
<accession>A0ABW1NG47</accession>
<evidence type="ECO:0000313" key="2">
    <source>
        <dbReference type="EMBL" id="MFC6081938.1"/>
    </source>
</evidence>
<dbReference type="RefSeq" id="WP_380750906.1">
    <property type="nucleotide sequence ID" value="NZ_JBHSRF010000013.1"/>
</dbReference>
<reference evidence="3" key="1">
    <citation type="journal article" date="2019" name="Int. J. Syst. Evol. Microbiol.">
        <title>The Global Catalogue of Microorganisms (GCM) 10K type strain sequencing project: providing services to taxonomists for standard genome sequencing and annotation.</title>
        <authorList>
            <consortium name="The Broad Institute Genomics Platform"/>
            <consortium name="The Broad Institute Genome Sequencing Center for Infectious Disease"/>
            <person name="Wu L."/>
            <person name="Ma J."/>
        </authorList>
    </citation>
    <scope>NUCLEOTIDE SEQUENCE [LARGE SCALE GENOMIC DNA]</scope>
    <source>
        <strain evidence="3">JCM 30346</strain>
    </source>
</reference>
<gene>
    <name evidence="2" type="ORF">ACFP1K_12285</name>
</gene>
<dbReference type="PANTHER" id="PTHR43377:SF1">
    <property type="entry name" value="BILIVERDIN REDUCTASE A"/>
    <property type="match status" value="1"/>
</dbReference>
<dbReference type="InterPro" id="IPR000683">
    <property type="entry name" value="Gfo/Idh/MocA-like_OxRdtase_N"/>
</dbReference>
<evidence type="ECO:0000259" key="1">
    <source>
        <dbReference type="Pfam" id="PF01408"/>
    </source>
</evidence>
<dbReference type="Pfam" id="PF01408">
    <property type="entry name" value="GFO_IDH_MocA"/>
    <property type="match status" value="1"/>
</dbReference>
<sequence length="370" mass="40247">MSAARPGRFGVVGSGWRSEFFLRLARRLPERLSVSGVVTRTAERGAEVEARWGVPTFRSVGDMLAAERPEYVIPSVPWPVTPEVTAEVAGYGVPVLAETPPAPDLDGLRDLWAAVGSTGLVQVAEQYVLMPGHAARLAVLREGVIGQVTSVQISSTHLYHAVSLIRHMLGAGFEDATVHARSFTAPLADPLSKDGWSGDATPEDRATTIATLEFASGTGLYDFTDNQWWNPLRTRRIVVRGSLGELVDDRVVRLADPRTPVESPLVRRQTGIDLNLEGFELDHISFDGRVVYRNEYQGARFSEDDLAVVDLLCRMTDWCRGEAPEPYPLAEGCQDHLISLAIGESLRTGTGVTTGREAWAGHAVPAQAAR</sequence>
<proteinExistence type="predicted"/>
<dbReference type="InterPro" id="IPR036291">
    <property type="entry name" value="NAD(P)-bd_dom_sf"/>
</dbReference>
<name>A0ABW1NG47_9ACTN</name>
<dbReference type="PANTHER" id="PTHR43377">
    <property type="entry name" value="BILIVERDIN REDUCTASE A"/>
    <property type="match status" value="1"/>
</dbReference>
<protein>
    <submittedName>
        <fullName evidence="2">Gfo/Idh/MocA family protein</fullName>
    </submittedName>
</protein>
<dbReference type="Proteomes" id="UP001596137">
    <property type="component" value="Unassembled WGS sequence"/>
</dbReference>
<dbReference type="InterPro" id="IPR051450">
    <property type="entry name" value="Gfo/Idh/MocA_Oxidoreductases"/>
</dbReference>